<keyword evidence="3" id="KW-1185">Reference proteome</keyword>
<accession>A0A1X9T5J3</accession>
<dbReference type="Gene3D" id="3.10.100.10">
    <property type="entry name" value="Mannose-Binding Protein A, subunit A"/>
    <property type="match status" value="1"/>
</dbReference>
<evidence type="ECO:0000313" key="2">
    <source>
        <dbReference type="EMBL" id="ARR28963.1"/>
    </source>
</evidence>
<name>A0A1X9T5J3_9VIRU</name>
<reference evidence="2" key="1">
    <citation type="journal article" date="2017" name="Vet. Pathol.">
        <title>Ranid Herpesvirus 3 and Proliferative Dermatitis in Free-Ranging Wild Common Frogs (Rana Temporaria).</title>
        <authorList>
            <person name="Origgi F.C."/>
            <person name="Schmidt B.R."/>
            <person name="Lohmann P."/>
            <person name="Otten P."/>
            <person name="Akdesir E."/>
            <person name="Gaschen V."/>
            <person name="Aguilar-Bultet L."/>
            <person name="Wahli T."/>
            <person name="Sattler U."/>
            <person name="Stoffel M.H."/>
        </authorList>
    </citation>
    <scope>NUCLEOTIDE SEQUENCE [LARGE SCALE GENOMIC DNA]</scope>
    <source>
        <strain evidence="2">FO1_2015</strain>
    </source>
</reference>
<dbReference type="Proteomes" id="UP000203507">
    <property type="component" value="Segment"/>
</dbReference>
<keyword evidence="1" id="KW-0472">Membrane</keyword>
<protein>
    <recommendedName>
        <fullName evidence="4">C-type lectin protein</fullName>
    </recommendedName>
</protein>
<dbReference type="EMBL" id="KX832224">
    <property type="protein sequence ID" value="ARR28963.1"/>
    <property type="molecule type" value="Genomic_DNA"/>
</dbReference>
<dbReference type="GeneID" id="32878297"/>
<dbReference type="OrthoDB" id="18207at10239"/>
<dbReference type="KEGG" id="vg:32878297"/>
<dbReference type="RefSeq" id="YP_009362472.1">
    <property type="nucleotide sequence ID" value="NC_034618.1"/>
</dbReference>
<sequence length="152" mass="17297">MSFVNLSAKVIFLFVMMCAILAFIAFIKPNRFYVEPVHLCPKGWTHVRSSCYRMYMNSTYDEGLSKCKPGLPFMPKSLDEAKNILQAFDGVLNRVWVGLCKDDGGDWMWADGRLYIENTLDLKPFGGGCAMYIGGYRTFAVHRRVLSDVLCQ</sequence>
<organism evidence="2">
    <name type="scientific">Ranid herpesvirus 3</name>
    <dbReference type="NCBI Taxonomy" id="1987509"/>
    <lineage>
        <taxon>Viruses</taxon>
        <taxon>Duplodnaviria</taxon>
        <taxon>Heunggongvirae</taxon>
        <taxon>Peploviricota</taxon>
        <taxon>Herviviricetes</taxon>
        <taxon>Herpesvirales</taxon>
        <taxon>Alloherpesviridae</taxon>
        <taxon>Batravirus</taxon>
        <taxon>Batravirus ranidallo3</taxon>
    </lineage>
</organism>
<keyword evidence="1" id="KW-1133">Transmembrane helix</keyword>
<evidence type="ECO:0000256" key="1">
    <source>
        <dbReference type="SAM" id="Phobius"/>
    </source>
</evidence>
<dbReference type="SUPFAM" id="SSF56436">
    <property type="entry name" value="C-type lectin-like"/>
    <property type="match status" value="1"/>
</dbReference>
<evidence type="ECO:0008006" key="4">
    <source>
        <dbReference type="Google" id="ProtNLM"/>
    </source>
</evidence>
<keyword evidence="1" id="KW-0812">Transmembrane</keyword>
<dbReference type="InterPro" id="IPR016186">
    <property type="entry name" value="C-type_lectin-like/link_sf"/>
</dbReference>
<proteinExistence type="predicted"/>
<evidence type="ECO:0000313" key="3">
    <source>
        <dbReference type="Proteomes" id="UP000203507"/>
    </source>
</evidence>
<feature type="transmembrane region" description="Helical" evidence="1">
    <location>
        <begin position="6"/>
        <end position="27"/>
    </location>
</feature>
<dbReference type="InterPro" id="IPR016187">
    <property type="entry name" value="CTDL_fold"/>
</dbReference>